<dbReference type="Pfam" id="PF04213">
    <property type="entry name" value="HtaA"/>
    <property type="match status" value="1"/>
</dbReference>
<protein>
    <recommendedName>
        <fullName evidence="3">Htaa domain-containing protein</fullName>
    </recommendedName>
</protein>
<dbReference type="InterPro" id="IPR007331">
    <property type="entry name" value="Htaa"/>
</dbReference>
<gene>
    <name evidence="4" type="ORF">BJ959_001163</name>
</gene>
<keyword evidence="1" id="KW-0472">Membrane</keyword>
<keyword evidence="1" id="KW-1133">Transmembrane helix</keyword>
<dbReference type="RefSeq" id="WP_165879056.1">
    <property type="nucleotide sequence ID" value="NZ_BAAANZ010000015.1"/>
</dbReference>
<name>A0A840XLE1_9MICO</name>
<feature type="signal peptide" evidence="2">
    <location>
        <begin position="1"/>
        <end position="18"/>
    </location>
</feature>
<feature type="transmembrane region" description="Helical" evidence="1">
    <location>
        <begin position="203"/>
        <end position="225"/>
    </location>
</feature>
<feature type="chain" id="PRO_5032670666" description="Htaa domain-containing protein" evidence="2">
    <location>
        <begin position="19"/>
        <end position="242"/>
    </location>
</feature>
<reference evidence="4 5" key="1">
    <citation type="submission" date="2020-08" db="EMBL/GenBank/DDBJ databases">
        <title>Sequencing the genomes of 1000 actinobacteria strains.</title>
        <authorList>
            <person name="Klenk H.-P."/>
        </authorList>
    </citation>
    <scope>NUCLEOTIDE SEQUENCE [LARGE SCALE GENOMIC DNA]</scope>
    <source>
        <strain evidence="4 5">DSM 23889</strain>
    </source>
</reference>
<evidence type="ECO:0000313" key="4">
    <source>
        <dbReference type="EMBL" id="MBB5617667.1"/>
    </source>
</evidence>
<comment type="caution">
    <text evidence="4">The sequence shown here is derived from an EMBL/GenBank/DDBJ whole genome shotgun (WGS) entry which is preliminary data.</text>
</comment>
<dbReference type="EMBL" id="JACHBS010000001">
    <property type="protein sequence ID" value="MBB5617667.1"/>
    <property type="molecule type" value="Genomic_DNA"/>
</dbReference>
<evidence type="ECO:0000259" key="3">
    <source>
        <dbReference type="Pfam" id="PF04213"/>
    </source>
</evidence>
<feature type="domain" description="Htaa" evidence="3">
    <location>
        <begin position="24"/>
        <end position="181"/>
    </location>
</feature>
<evidence type="ECO:0000313" key="5">
    <source>
        <dbReference type="Proteomes" id="UP000552883"/>
    </source>
</evidence>
<sequence>MLAALALTASLVAAPASACVATEGGFDWGFKESFRAYLSGSIANGAWTTEGGIGYETPVFTTDALEGDLALAPLSGELAVDGAMRFTGHEGILDTTISNVRLGLVDGQRLELVVDLRGTTQEFVEVDTADVLFATGDLAAAAWTAGDDGLLIAGIPLTLTEQGAEAFGTYPAGEALDPLDLRLTTTADCAEQAIAARQSGAGMLAPLLIVGVVLIGVAASVVVHLRLRAAKRRSHTVNIQDE</sequence>
<dbReference type="AlphaFoldDB" id="A0A840XLE1"/>
<evidence type="ECO:0000256" key="2">
    <source>
        <dbReference type="SAM" id="SignalP"/>
    </source>
</evidence>
<accession>A0A840XLE1</accession>
<proteinExistence type="predicted"/>
<keyword evidence="5" id="KW-1185">Reference proteome</keyword>
<keyword evidence="1" id="KW-0812">Transmembrane</keyword>
<dbReference type="Proteomes" id="UP000552883">
    <property type="component" value="Unassembled WGS sequence"/>
</dbReference>
<organism evidence="4 5">
    <name type="scientific">Microcella frigidaquae</name>
    <dbReference type="NCBI Taxonomy" id="424758"/>
    <lineage>
        <taxon>Bacteria</taxon>
        <taxon>Bacillati</taxon>
        <taxon>Actinomycetota</taxon>
        <taxon>Actinomycetes</taxon>
        <taxon>Micrococcales</taxon>
        <taxon>Microbacteriaceae</taxon>
        <taxon>Microcella</taxon>
    </lineage>
</organism>
<evidence type="ECO:0000256" key="1">
    <source>
        <dbReference type="SAM" id="Phobius"/>
    </source>
</evidence>
<keyword evidence="2" id="KW-0732">Signal</keyword>